<dbReference type="NCBIfam" id="NF004837">
    <property type="entry name" value="PRK06187.1"/>
    <property type="match status" value="1"/>
</dbReference>
<evidence type="ECO:0000259" key="4">
    <source>
        <dbReference type="Pfam" id="PF13193"/>
    </source>
</evidence>
<dbReference type="GeneID" id="32894989"/>
<feature type="domain" description="AMP-binding enzyme C-terminal" evidence="4">
    <location>
        <begin position="447"/>
        <end position="519"/>
    </location>
</feature>
<dbReference type="Gene3D" id="3.30.300.30">
    <property type="match status" value="1"/>
</dbReference>
<dbReference type="SUPFAM" id="SSF56801">
    <property type="entry name" value="Acetyl-CoA synthetase-like"/>
    <property type="match status" value="1"/>
</dbReference>
<dbReference type="Pfam" id="PF13193">
    <property type="entry name" value="AMP-binding_C"/>
    <property type="match status" value="1"/>
</dbReference>
<dbReference type="RefSeq" id="WP_086888904.1">
    <property type="nucleotide sequence ID" value="NZ_CP019893.1"/>
</dbReference>
<dbReference type="Gene3D" id="3.40.50.12780">
    <property type="entry name" value="N-terminal domain of ligase-like"/>
    <property type="match status" value="1"/>
</dbReference>
<evidence type="ECO:0000256" key="1">
    <source>
        <dbReference type="ARBA" id="ARBA00006432"/>
    </source>
</evidence>
<dbReference type="Pfam" id="PF00501">
    <property type="entry name" value="AMP-binding"/>
    <property type="match status" value="1"/>
</dbReference>
<gene>
    <name evidence="5" type="ORF">B1756_12890</name>
</gene>
<dbReference type="OrthoDB" id="193284at2157"/>
<dbReference type="KEGG" id="naj:B1756_12890"/>
<dbReference type="PANTHER" id="PTHR43767:SF11">
    <property type="entry name" value="MEDIUM-CHAIN-FATTY-ACID--COA LIGASE"/>
    <property type="match status" value="1"/>
</dbReference>
<keyword evidence="6" id="KW-1185">Reference proteome</keyword>
<evidence type="ECO:0000259" key="3">
    <source>
        <dbReference type="Pfam" id="PF00501"/>
    </source>
</evidence>
<evidence type="ECO:0000256" key="2">
    <source>
        <dbReference type="ARBA" id="ARBA00022598"/>
    </source>
</evidence>
<reference evidence="6" key="1">
    <citation type="submission" date="2017-02" db="EMBL/GenBank/DDBJ databases">
        <title>Natronthermophilus aegyptiacus gen. nov.,sp. nov., an aerobic, extremely halophilic alkalithermophilic archaeon isolated from the athalassohaline Wadi An Natrun, Egypt.</title>
        <authorList>
            <person name="Zhao B."/>
        </authorList>
    </citation>
    <scope>NUCLEOTIDE SEQUENCE [LARGE SCALE GENOMIC DNA]</scope>
    <source>
        <strain evidence="6">JW/NM-HA 15</strain>
    </source>
</reference>
<keyword evidence="2 5" id="KW-0436">Ligase</keyword>
<name>A0A2Z2HUS3_9EURY</name>
<dbReference type="InterPro" id="IPR020845">
    <property type="entry name" value="AMP-binding_CS"/>
</dbReference>
<evidence type="ECO:0000313" key="5">
    <source>
        <dbReference type="EMBL" id="ARS90533.1"/>
    </source>
</evidence>
<dbReference type="FunFam" id="3.30.300.30:FF:000008">
    <property type="entry name" value="2,3-dihydroxybenzoate-AMP ligase"/>
    <property type="match status" value="1"/>
</dbReference>
<comment type="similarity">
    <text evidence="1">Belongs to the ATP-dependent AMP-binding enzyme family.</text>
</comment>
<sequence>MKDYELTLQVLLERATDLFGHKEIVSELPDGTTHRYTYDDAYDRISQLANALDDLGVGAGSRVSVMAINHYRHYELYFGPACSGRSIHMTNHMLPEEHLVEIVNEAEDEVVFVDPQFVDVVEAVADDFETVEQYVVLDDEVPETDLEPVVAYEDLLAAQDTDYDWPTLDEDDEAGICYTSGTTGLPKGAAYSHRDLYLHAVTHGHVDVFEISENDAVMPVVPMYHVNGWGLPYSSTLSGAKLVLPGPKTDAEAIAELIDREDVTVTAAVTTVWLQMAEFYDERDDVELESLNRVLIGGTSPPEWLMEKFDKEIDAPIHQGYGMTEAAPHLVNTMTTTEVADLPESERYQQQMKPGLPAPGVQIRLRTVNGEPVPHDGETSGEIQARAPWLIDEYYARPEETESSFTDDGWFKTGDVGVIDEYGYLEIVDRLDDVIKSGGEWISSIDLENELMAHDAVEEATVISVDHPKWEERPVAYVVTGDDVNEDELEEHLLERFPKWWLPDVIEFCESIPKTTTGKFDKKSLRDSFDEEYGSLPVDDQ</sequence>
<feature type="domain" description="AMP-dependent synthetase/ligase" evidence="3">
    <location>
        <begin position="20"/>
        <end position="395"/>
    </location>
</feature>
<dbReference type="AlphaFoldDB" id="A0A2Z2HUS3"/>
<dbReference type="EMBL" id="CP019893">
    <property type="protein sequence ID" value="ARS90533.1"/>
    <property type="molecule type" value="Genomic_DNA"/>
</dbReference>
<dbReference type="InterPro" id="IPR050237">
    <property type="entry name" value="ATP-dep_AMP-bd_enzyme"/>
</dbReference>
<dbReference type="InterPro" id="IPR045851">
    <property type="entry name" value="AMP-bd_C_sf"/>
</dbReference>
<dbReference type="PROSITE" id="PS00455">
    <property type="entry name" value="AMP_BINDING"/>
    <property type="match status" value="1"/>
</dbReference>
<dbReference type="InterPro" id="IPR042099">
    <property type="entry name" value="ANL_N_sf"/>
</dbReference>
<dbReference type="Proteomes" id="UP000250088">
    <property type="component" value="Chromosome"/>
</dbReference>
<evidence type="ECO:0000313" key="6">
    <source>
        <dbReference type="Proteomes" id="UP000250088"/>
    </source>
</evidence>
<dbReference type="InterPro" id="IPR025110">
    <property type="entry name" value="AMP-bd_C"/>
</dbReference>
<protein>
    <submittedName>
        <fullName evidence="5">Fatty-acid--CoA ligase</fullName>
    </submittedName>
</protein>
<dbReference type="GO" id="GO:0016877">
    <property type="term" value="F:ligase activity, forming carbon-sulfur bonds"/>
    <property type="evidence" value="ECO:0007669"/>
    <property type="project" value="UniProtKB-ARBA"/>
</dbReference>
<accession>A0A2Z2HUS3</accession>
<organism evidence="5 6">
    <name type="scientific">Natrarchaeobaculum aegyptiacum</name>
    <dbReference type="NCBI Taxonomy" id="745377"/>
    <lineage>
        <taxon>Archaea</taxon>
        <taxon>Methanobacteriati</taxon>
        <taxon>Methanobacteriota</taxon>
        <taxon>Stenosarchaea group</taxon>
        <taxon>Halobacteria</taxon>
        <taxon>Halobacteriales</taxon>
        <taxon>Natrialbaceae</taxon>
        <taxon>Natrarchaeobaculum</taxon>
    </lineage>
</organism>
<dbReference type="InterPro" id="IPR000873">
    <property type="entry name" value="AMP-dep_synth/lig_dom"/>
</dbReference>
<dbReference type="PANTHER" id="PTHR43767">
    <property type="entry name" value="LONG-CHAIN-FATTY-ACID--COA LIGASE"/>
    <property type="match status" value="1"/>
</dbReference>
<proteinExistence type="inferred from homology"/>